<name>A0A6N2ZDE4_9FIRM</name>
<dbReference type="EMBL" id="CACRUE010000010">
    <property type="protein sequence ID" value="VYT75072.1"/>
    <property type="molecule type" value="Genomic_DNA"/>
</dbReference>
<accession>A0A6N2ZDE4</accession>
<dbReference type="RefSeq" id="WP_024061453.1">
    <property type="nucleotide sequence ID" value="NZ_CACRUE010000010.1"/>
</dbReference>
<dbReference type="AlphaFoldDB" id="A0A6N2ZDE4"/>
<gene>
    <name evidence="1" type="ORF">IBLFYP30_01078</name>
</gene>
<organism evidence="1">
    <name type="scientific">Intestinibacter bartlettii</name>
    <dbReference type="NCBI Taxonomy" id="261299"/>
    <lineage>
        <taxon>Bacteria</taxon>
        <taxon>Bacillati</taxon>
        <taxon>Bacillota</taxon>
        <taxon>Clostridia</taxon>
        <taxon>Peptostreptococcales</taxon>
        <taxon>Peptostreptococcaceae</taxon>
        <taxon>Intestinibacter</taxon>
    </lineage>
</organism>
<dbReference type="SUPFAM" id="SSF53474">
    <property type="entry name" value="alpha/beta-Hydrolases"/>
    <property type="match status" value="1"/>
</dbReference>
<protein>
    <submittedName>
        <fullName evidence="1">Alpha/beta hydrolase family protein</fullName>
    </submittedName>
</protein>
<dbReference type="GO" id="GO:0016787">
    <property type="term" value="F:hydrolase activity"/>
    <property type="evidence" value="ECO:0007669"/>
    <property type="project" value="UniProtKB-KW"/>
</dbReference>
<dbReference type="InterPro" id="IPR029058">
    <property type="entry name" value="AB_hydrolase_fold"/>
</dbReference>
<sequence length="233" mass="27209">MNKEIFKINNIPAIVWGDKSTKLIIAVHGNMSNKADVPIEMLANVATNSGYQVLSFDLPQHGDRKDEDTLCKVVPCVNDLTEVIKYAKSKWQNISLFANSIGAYFSLLAYKNEDLQHAWFLSPVVYMNRLISNMMMWFNVSEEKLEQEKEIPTPIGQILYWDYYCYVKENPIEKWDVPTHILYGEKDDTCEFDTIKNFTERFNCDLKRVPGGEHYFHTEEQLKALEDWFDKTI</sequence>
<reference evidence="1" key="1">
    <citation type="submission" date="2019-11" db="EMBL/GenBank/DDBJ databases">
        <authorList>
            <person name="Feng L."/>
        </authorList>
    </citation>
    <scope>NUCLEOTIDE SEQUENCE</scope>
    <source>
        <strain evidence="1">IbartlettiiLFYP30</strain>
    </source>
</reference>
<dbReference type="Gene3D" id="3.40.50.1820">
    <property type="entry name" value="alpha/beta hydrolase"/>
    <property type="match status" value="1"/>
</dbReference>
<evidence type="ECO:0000313" key="1">
    <source>
        <dbReference type="EMBL" id="VYT75072.1"/>
    </source>
</evidence>
<keyword evidence="1" id="KW-0378">Hydrolase</keyword>
<proteinExistence type="predicted"/>